<proteinExistence type="predicted"/>
<dbReference type="EC" id="2.7.7.65" evidence="2"/>
<dbReference type="Pfam" id="PF05231">
    <property type="entry name" value="MASE1"/>
    <property type="match status" value="1"/>
</dbReference>
<evidence type="ECO:0000256" key="5">
    <source>
        <dbReference type="ARBA" id="ARBA00022989"/>
    </source>
</evidence>
<dbReference type="Proteomes" id="UP000589896">
    <property type="component" value="Unassembled WGS sequence"/>
</dbReference>
<evidence type="ECO:0000259" key="10">
    <source>
        <dbReference type="PROSITE" id="PS50887"/>
    </source>
</evidence>
<protein>
    <recommendedName>
        <fullName evidence="2">diguanylate cyclase</fullName>
        <ecNumber evidence="2">2.7.7.65</ecNumber>
    </recommendedName>
</protein>
<dbReference type="NCBIfam" id="TIGR00254">
    <property type="entry name" value="GGDEF"/>
    <property type="match status" value="1"/>
</dbReference>
<evidence type="ECO:0000256" key="1">
    <source>
        <dbReference type="ARBA" id="ARBA00004651"/>
    </source>
</evidence>
<dbReference type="PANTHER" id="PTHR45138:SF9">
    <property type="entry name" value="DIGUANYLATE CYCLASE DGCM-RELATED"/>
    <property type="match status" value="1"/>
</dbReference>
<comment type="subcellular location">
    <subcellularLocation>
        <location evidence="1">Cell membrane</location>
        <topology evidence="1">Multi-pass membrane protein</topology>
    </subcellularLocation>
</comment>
<dbReference type="RefSeq" id="WP_180545262.1">
    <property type="nucleotide sequence ID" value="NZ_JACCJZ010000017.1"/>
</dbReference>
<evidence type="ECO:0000313" key="12">
    <source>
        <dbReference type="Proteomes" id="UP000589896"/>
    </source>
</evidence>
<dbReference type="CDD" id="cd01949">
    <property type="entry name" value="GGDEF"/>
    <property type="match status" value="1"/>
</dbReference>
<feature type="transmembrane region" description="Helical" evidence="9">
    <location>
        <begin position="44"/>
        <end position="65"/>
    </location>
</feature>
<evidence type="ECO:0000256" key="6">
    <source>
        <dbReference type="ARBA" id="ARBA00023136"/>
    </source>
</evidence>
<dbReference type="InterPro" id="IPR007895">
    <property type="entry name" value="MASE1"/>
</dbReference>
<feature type="transmembrane region" description="Helical" evidence="9">
    <location>
        <begin position="119"/>
        <end position="146"/>
    </location>
</feature>
<sequence length="555" mass="59032">MNTSDTPVTRPLTVALKATLLTALYVLGIWYATAFVVGPSSVTLFWPAAGVGFAAVVGFGPRWAAIIPAAVLVAHLSFVSVPVGFVPFSMLGNLLGALAGATVLHVARTMTPHRSISVLAILGGALAMSAVAAAIGTAGLLTAGMVPAAGAAAAFMKWALGDLLGIACVAPTLLLLVARTYRGKDAPLRSDYAPMAERAVWVLTCAGAYLFLFWVGSQDTAYALGMVAFPLALLVWAAFRFGRLWTAVSTAAAVFVVTSLTGLGLSAFRSPESTLDTLLLLAFLNVFAILPLMLMETIHGQRVGGRRSLRLLAEAAHAQHAQLEDLVAERTRQLDEANHQLEEASQTDVLTGLRNRRYAARQLPLDVAFYAREARSPHALPHALFFALVDIDHFKRINDTLGHKAGDDVLQQFALVLAGLVRSSDYAIRWGGEEFLLVLRPMPGESVETIGARICSEVAAHRFRATGHAPLSITCSVGFAEQALASEAVDLHWEHMVELADAALYWVKHHGRNNWAVLSAAPGVTLDTLVARLRDGTQAAVDDGLAAVRTGKRTG</sequence>
<dbReference type="GO" id="GO:1902201">
    <property type="term" value="P:negative regulation of bacterial-type flagellum-dependent cell motility"/>
    <property type="evidence" value="ECO:0007669"/>
    <property type="project" value="TreeGrafter"/>
</dbReference>
<keyword evidence="5 9" id="KW-1133">Transmembrane helix</keyword>
<dbReference type="GO" id="GO:0043709">
    <property type="term" value="P:cell adhesion involved in single-species biofilm formation"/>
    <property type="evidence" value="ECO:0007669"/>
    <property type="project" value="TreeGrafter"/>
</dbReference>
<accession>A0A7Z0TYL3</accession>
<feature type="coiled-coil region" evidence="8">
    <location>
        <begin position="320"/>
        <end position="347"/>
    </location>
</feature>
<feature type="transmembrane region" description="Helical" evidence="9">
    <location>
        <begin position="277"/>
        <end position="298"/>
    </location>
</feature>
<keyword evidence="3" id="KW-1003">Cell membrane</keyword>
<evidence type="ECO:0000313" key="11">
    <source>
        <dbReference type="EMBL" id="NYZ63035.1"/>
    </source>
</evidence>
<keyword evidence="8" id="KW-0175">Coiled coil</keyword>
<dbReference type="SUPFAM" id="SSF55073">
    <property type="entry name" value="Nucleotide cyclase"/>
    <property type="match status" value="1"/>
</dbReference>
<keyword evidence="12" id="KW-1185">Reference proteome</keyword>
<evidence type="ECO:0000256" key="2">
    <source>
        <dbReference type="ARBA" id="ARBA00012528"/>
    </source>
</evidence>
<feature type="transmembrane region" description="Helical" evidence="9">
    <location>
        <begin position="12"/>
        <end position="32"/>
    </location>
</feature>
<dbReference type="EMBL" id="JACCJZ010000017">
    <property type="protein sequence ID" value="NYZ63035.1"/>
    <property type="molecule type" value="Genomic_DNA"/>
</dbReference>
<dbReference type="GO" id="GO:0052621">
    <property type="term" value="F:diguanylate cyclase activity"/>
    <property type="evidence" value="ECO:0007669"/>
    <property type="project" value="UniProtKB-EC"/>
</dbReference>
<dbReference type="InterPro" id="IPR050469">
    <property type="entry name" value="Diguanylate_Cyclase"/>
</dbReference>
<feature type="transmembrane region" description="Helical" evidence="9">
    <location>
        <begin position="244"/>
        <end position="265"/>
    </location>
</feature>
<keyword evidence="6 9" id="KW-0472">Membrane</keyword>
<dbReference type="GO" id="GO:0005886">
    <property type="term" value="C:plasma membrane"/>
    <property type="evidence" value="ECO:0007669"/>
    <property type="project" value="UniProtKB-SubCell"/>
</dbReference>
<keyword evidence="4 9" id="KW-0812">Transmembrane</keyword>
<dbReference type="SMART" id="SM00267">
    <property type="entry name" value="GGDEF"/>
    <property type="match status" value="1"/>
</dbReference>
<dbReference type="InterPro" id="IPR029787">
    <property type="entry name" value="Nucleotide_cyclase"/>
</dbReference>
<organism evidence="11 12">
    <name type="scientific">Luteimonas deserti</name>
    <dbReference type="NCBI Taxonomy" id="2752306"/>
    <lineage>
        <taxon>Bacteria</taxon>
        <taxon>Pseudomonadati</taxon>
        <taxon>Pseudomonadota</taxon>
        <taxon>Gammaproteobacteria</taxon>
        <taxon>Lysobacterales</taxon>
        <taxon>Lysobacteraceae</taxon>
        <taxon>Luteimonas</taxon>
    </lineage>
</organism>
<evidence type="ECO:0000256" key="7">
    <source>
        <dbReference type="ARBA" id="ARBA00034247"/>
    </source>
</evidence>
<comment type="catalytic activity">
    <reaction evidence="7">
        <text>2 GTP = 3',3'-c-di-GMP + 2 diphosphate</text>
        <dbReference type="Rhea" id="RHEA:24898"/>
        <dbReference type="ChEBI" id="CHEBI:33019"/>
        <dbReference type="ChEBI" id="CHEBI:37565"/>
        <dbReference type="ChEBI" id="CHEBI:58805"/>
        <dbReference type="EC" id="2.7.7.65"/>
    </reaction>
</comment>
<evidence type="ECO:0000256" key="3">
    <source>
        <dbReference type="ARBA" id="ARBA00022475"/>
    </source>
</evidence>
<comment type="caution">
    <text evidence="11">The sequence shown here is derived from an EMBL/GenBank/DDBJ whole genome shotgun (WGS) entry which is preliminary data.</text>
</comment>
<evidence type="ECO:0000256" key="9">
    <source>
        <dbReference type="SAM" id="Phobius"/>
    </source>
</evidence>
<evidence type="ECO:0000256" key="4">
    <source>
        <dbReference type="ARBA" id="ARBA00022692"/>
    </source>
</evidence>
<feature type="domain" description="GGDEF" evidence="10">
    <location>
        <begin position="382"/>
        <end position="520"/>
    </location>
</feature>
<feature type="transmembrane region" description="Helical" evidence="9">
    <location>
        <begin position="221"/>
        <end position="239"/>
    </location>
</feature>
<name>A0A7Z0TYL3_9GAMM</name>
<feature type="transmembrane region" description="Helical" evidence="9">
    <location>
        <begin position="85"/>
        <end position="107"/>
    </location>
</feature>
<feature type="transmembrane region" description="Helical" evidence="9">
    <location>
        <begin position="158"/>
        <end position="178"/>
    </location>
</feature>
<dbReference type="AlphaFoldDB" id="A0A7Z0TYL3"/>
<dbReference type="PROSITE" id="PS50887">
    <property type="entry name" value="GGDEF"/>
    <property type="match status" value="1"/>
</dbReference>
<reference evidence="11 12" key="1">
    <citation type="submission" date="2020-07" db="EMBL/GenBank/DDBJ databases">
        <title>isolation of Luteimonas sp. SJ-16.</title>
        <authorList>
            <person name="Huang X.-X."/>
            <person name="Xu L."/>
            <person name="Sun J.-Q."/>
        </authorList>
    </citation>
    <scope>NUCLEOTIDE SEQUENCE [LARGE SCALE GENOMIC DNA]</scope>
    <source>
        <strain evidence="11 12">SJ-16</strain>
    </source>
</reference>
<gene>
    <name evidence="11" type="ORF">H0E82_09720</name>
</gene>
<dbReference type="InterPro" id="IPR043128">
    <property type="entry name" value="Rev_trsase/Diguanyl_cyclase"/>
</dbReference>
<evidence type="ECO:0000256" key="8">
    <source>
        <dbReference type="SAM" id="Coils"/>
    </source>
</evidence>
<feature type="transmembrane region" description="Helical" evidence="9">
    <location>
        <begin position="199"/>
        <end position="215"/>
    </location>
</feature>
<dbReference type="Pfam" id="PF00990">
    <property type="entry name" value="GGDEF"/>
    <property type="match status" value="1"/>
</dbReference>
<dbReference type="PANTHER" id="PTHR45138">
    <property type="entry name" value="REGULATORY COMPONENTS OF SENSORY TRANSDUCTION SYSTEM"/>
    <property type="match status" value="1"/>
</dbReference>
<dbReference type="InterPro" id="IPR000160">
    <property type="entry name" value="GGDEF_dom"/>
</dbReference>
<dbReference type="Gene3D" id="3.30.70.270">
    <property type="match status" value="1"/>
</dbReference>